<dbReference type="Gene3D" id="3.60.15.10">
    <property type="entry name" value="Ribonuclease Z/Hydroxyacylglutathione hydrolase-like"/>
    <property type="match status" value="1"/>
</dbReference>
<evidence type="ECO:0000313" key="2">
    <source>
        <dbReference type="EMBL" id="MCK0084738.1"/>
    </source>
</evidence>
<reference evidence="2" key="1">
    <citation type="journal article" date="2022" name="Cell Host Microbe">
        <title>Colonization of the live biotherapeutic product VE303 and modulation of the microbiota and metabolites in healthy volunteers.</title>
        <authorList>
            <person name="Dsouza M."/>
            <person name="Menon R."/>
            <person name="Crossette E."/>
            <person name="Bhattarai S.K."/>
            <person name="Schneider J."/>
            <person name="Kim Y.G."/>
            <person name="Reddy S."/>
            <person name="Caballero S."/>
            <person name="Felix C."/>
            <person name="Cornacchione L."/>
            <person name="Hendrickson J."/>
            <person name="Watson A.R."/>
            <person name="Minot S.S."/>
            <person name="Greenfield N."/>
            <person name="Schopf L."/>
            <person name="Szabady R."/>
            <person name="Patarroyo J."/>
            <person name="Smith W."/>
            <person name="Harrison P."/>
            <person name="Kuijper E.J."/>
            <person name="Kelly C.P."/>
            <person name="Olle B."/>
            <person name="Bobilev D."/>
            <person name="Silber J.L."/>
            <person name="Bucci V."/>
            <person name="Roberts B."/>
            <person name="Faith J."/>
            <person name="Norman J.M."/>
        </authorList>
    </citation>
    <scope>NUCLEOTIDE SEQUENCE</scope>
    <source>
        <strain evidence="2">VE303-04</strain>
    </source>
</reference>
<dbReference type="SUPFAM" id="SSF56281">
    <property type="entry name" value="Metallo-hydrolase/oxidoreductase"/>
    <property type="match status" value="1"/>
</dbReference>
<comment type="caution">
    <text evidence="3">The sequence shown here is derived from an EMBL/GenBank/DDBJ whole genome shotgun (WGS) entry which is preliminary data.</text>
</comment>
<dbReference type="Proteomes" id="UP001203136">
    <property type="component" value="Unassembled WGS sequence"/>
</dbReference>
<dbReference type="EMBL" id="JAINVB010000001">
    <property type="protein sequence ID" value="MCK0084738.1"/>
    <property type="molecule type" value="Genomic_DNA"/>
</dbReference>
<dbReference type="Proteomes" id="UP001300871">
    <property type="component" value="Unassembled WGS sequence"/>
</dbReference>
<dbReference type="AlphaFoldDB" id="A0AAW6B0F0"/>
<dbReference type="GO" id="GO:0042781">
    <property type="term" value="F:3'-tRNA processing endoribonuclease activity"/>
    <property type="evidence" value="ECO:0007669"/>
    <property type="project" value="TreeGrafter"/>
</dbReference>
<protein>
    <submittedName>
        <fullName evidence="3">MBL fold metallo-hydrolase</fullName>
    </submittedName>
</protein>
<dbReference type="PANTHER" id="PTHR46018:SF2">
    <property type="entry name" value="ZINC PHOSPHODIESTERASE ELAC PROTEIN 1"/>
    <property type="match status" value="1"/>
</dbReference>
<organism evidence="3 4">
    <name type="scientific">Clostridium symbiosum</name>
    <name type="common">Bacteroides symbiosus</name>
    <dbReference type="NCBI Taxonomy" id="1512"/>
    <lineage>
        <taxon>Bacteria</taxon>
        <taxon>Bacillati</taxon>
        <taxon>Bacillota</taxon>
        <taxon>Clostridia</taxon>
        <taxon>Lachnospirales</taxon>
        <taxon>Lachnospiraceae</taxon>
        <taxon>Otoolea</taxon>
    </lineage>
</organism>
<sequence>MQKELLYVFGTGNAAVTRCYNTCFAIRTVNGEFFMVDTGGGNGILGILEDMEVPLSKIHHIFITHEHTDHILGIVWMIRMIATAMKKGSYEGCLNIYCHDGLPDTISTLCRLTMQKKFYSMIGERIHLIPVKDQESMDILGLTVTFFDILSTKARQFGFTALLANGRKLCCAGDEPLNPRCEHHAAGSDWLLHEAFCLYGDRERFNPYEKHHSTVKEACELAERLHIPSLILWHTEDKNISGRKKLYTSEGKEFYHGRLFVPDDGEIIEL</sequence>
<keyword evidence="1" id="KW-0540">Nuclease</keyword>
<evidence type="ECO:0000256" key="1">
    <source>
        <dbReference type="ARBA" id="ARBA00022759"/>
    </source>
</evidence>
<reference evidence="3" key="2">
    <citation type="submission" date="2023-01" db="EMBL/GenBank/DDBJ databases">
        <title>Human gut microbiome strain richness.</title>
        <authorList>
            <person name="Chen-Liaw A."/>
        </authorList>
    </citation>
    <scope>NUCLEOTIDE SEQUENCE</scope>
    <source>
        <strain evidence="3">B1_m1001713B170214d0_201011</strain>
    </source>
</reference>
<dbReference type="Pfam" id="PF23023">
    <property type="entry name" value="Anti-Pycsar_Apyc1"/>
    <property type="match status" value="1"/>
</dbReference>
<dbReference type="RefSeq" id="WP_003501455.1">
    <property type="nucleotide sequence ID" value="NZ_CACRUA010000047.1"/>
</dbReference>
<dbReference type="InterPro" id="IPR036866">
    <property type="entry name" value="RibonucZ/Hydroxyglut_hydro"/>
</dbReference>
<accession>A0AAW6B0F0</accession>
<dbReference type="PANTHER" id="PTHR46018">
    <property type="entry name" value="ZINC PHOSPHODIESTERASE ELAC PROTEIN 1"/>
    <property type="match status" value="1"/>
</dbReference>
<keyword evidence="1" id="KW-0255">Endonuclease</keyword>
<evidence type="ECO:0000313" key="4">
    <source>
        <dbReference type="Proteomes" id="UP001300871"/>
    </source>
</evidence>
<gene>
    <name evidence="2" type="ORF">K5I21_02360</name>
    <name evidence="3" type="ORF">PM006_10455</name>
</gene>
<proteinExistence type="predicted"/>
<name>A0AAW6B0F0_CLOSY</name>
<evidence type="ECO:0000313" key="3">
    <source>
        <dbReference type="EMBL" id="MDB2000620.1"/>
    </source>
</evidence>
<dbReference type="EMBL" id="JAQLGM010000023">
    <property type="protein sequence ID" value="MDB2000620.1"/>
    <property type="molecule type" value="Genomic_DNA"/>
</dbReference>
<dbReference type="GeneID" id="57967490"/>
<keyword evidence="1" id="KW-0378">Hydrolase</keyword>